<dbReference type="GO" id="GO:0005524">
    <property type="term" value="F:ATP binding"/>
    <property type="evidence" value="ECO:0007669"/>
    <property type="project" value="UniProtKB-UniRule"/>
</dbReference>
<dbReference type="Pfam" id="PF00795">
    <property type="entry name" value="CN_hydrolase"/>
    <property type="match status" value="1"/>
</dbReference>
<dbReference type="SUPFAM" id="SSF56317">
    <property type="entry name" value="Carbon-nitrogen hydrolase"/>
    <property type="match status" value="1"/>
</dbReference>
<dbReference type="PIRSF" id="PIRSF006630">
    <property type="entry name" value="NADS_GAT"/>
    <property type="match status" value="1"/>
</dbReference>
<dbReference type="EC" id="6.3.5.1" evidence="4"/>
<gene>
    <name evidence="6" type="ORF">AURDEDRAFT_140442</name>
</gene>
<comment type="pathway">
    <text evidence="1 4">Cofactor biosynthesis; NAD(+) biosynthesis; NAD(+) from deamido-NAD(+) (L-Gln route): step 1/1.</text>
</comment>
<dbReference type="GO" id="GO:0004359">
    <property type="term" value="F:glutaminase activity"/>
    <property type="evidence" value="ECO:0007669"/>
    <property type="project" value="InterPro"/>
</dbReference>
<dbReference type="InterPro" id="IPR003010">
    <property type="entry name" value="C-N_Hydrolase"/>
</dbReference>
<evidence type="ECO:0000256" key="1">
    <source>
        <dbReference type="ARBA" id="ARBA00005188"/>
    </source>
</evidence>
<dbReference type="SUPFAM" id="SSF52402">
    <property type="entry name" value="Adenine nucleotide alpha hydrolases-like"/>
    <property type="match status" value="1"/>
</dbReference>
<dbReference type="OMA" id="DETCHGI"/>
<dbReference type="Proteomes" id="UP000006514">
    <property type="component" value="Unassembled WGS sequence"/>
</dbReference>
<dbReference type="PROSITE" id="PS50263">
    <property type="entry name" value="CN_HYDROLASE"/>
    <property type="match status" value="1"/>
</dbReference>
<keyword evidence="3 4" id="KW-0436">Ligase</keyword>
<dbReference type="Gene3D" id="3.60.110.10">
    <property type="entry name" value="Carbon-nitrogen hydrolase"/>
    <property type="match status" value="2"/>
</dbReference>
<reference evidence="7" key="1">
    <citation type="journal article" date="2012" name="Science">
        <title>The Paleozoic origin of enzymatic lignin decomposition reconstructed from 31 fungal genomes.</title>
        <authorList>
            <person name="Floudas D."/>
            <person name="Binder M."/>
            <person name="Riley R."/>
            <person name="Barry K."/>
            <person name="Blanchette R.A."/>
            <person name="Henrissat B."/>
            <person name="Martinez A.T."/>
            <person name="Otillar R."/>
            <person name="Spatafora J.W."/>
            <person name="Yadav J.S."/>
            <person name="Aerts A."/>
            <person name="Benoit I."/>
            <person name="Boyd A."/>
            <person name="Carlson A."/>
            <person name="Copeland A."/>
            <person name="Coutinho P.M."/>
            <person name="de Vries R.P."/>
            <person name="Ferreira P."/>
            <person name="Findley K."/>
            <person name="Foster B."/>
            <person name="Gaskell J."/>
            <person name="Glotzer D."/>
            <person name="Gorecki P."/>
            <person name="Heitman J."/>
            <person name="Hesse C."/>
            <person name="Hori C."/>
            <person name="Igarashi K."/>
            <person name="Jurgens J.A."/>
            <person name="Kallen N."/>
            <person name="Kersten P."/>
            <person name="Kohler A."/>
            <person name="Kuees U."/>
            <person name="Kumar T.K.A."/>
            <person name="Kuo A."/>
            <person name="LaButti K."/>
            <person name="Larrondo L.F."/>
            <person name="Lindquist E."/>
            <person name="Ling A."/>
            <person name="Lombard V."/>
            <person name="Lucas S."/>
            <person name="Lundell T."/>
            <person name="Martin R."/>
            <person name="McLaughlin D.J."/>
            <person name="Morgenstern I."/>
            <person name="Morin E."/>
            <person name="Murat C."/>
            <person name="Nagy L.G."/>
            <person name="Nolan M."/>
            <person name="Ohm R.A."/>
            <person name="Patyshakuliyeva A."/>
            <person name="Rokas A."/>
            <person name="Ruiz-Duenas F.J."/>
            <person name="Sabat G."/>
            <person name="Salamov A."/>
            <person name="Samejima M."/>
            <person name="Schmutz J."/>
            <person name="Slot J.C."/>
            <person name="St John F."/>
            <person name="Stenlid J."/>
            <person name="Sun H."/>
            <person name="Sun S."/>
            <person name="Syed K."/>
            <person name="Tsang A."/>
            <person name="Wiebenga A."/>
            <person name="Young D."/>
            <person name="Pisabarro A."/>
            <person name="Eastwood D.C."/>
            <person name="Martin F."/>
            <person name="Cullen D."/>
            <person name="Grigoriev I.V."/>
            <person name="Hibbett D.S."/>
        </authorList>
    </citation>
    <scope>NUCLEOTIDE SEQUENCE [LARGE SCALE GENOMIC DNA]</scope>
    <source>
        <strain evidence="7">TFB10046</strain>
    </source>
</reference>
<dbReference type="InParanoid" id="J0WSB8"/>
<protein>
    <recommendedName>
        <fullName evidence="4">Glutamine-dependent NAD(+) synthetase</fullName>
        <ecNumber evidence="4">6.3.5.1</ecNumber>
    </recommendedName>
    <alternativeName>
        <fullName evidence="4">NAD(+) synthase [glutamine-hydrolyzing]</fullName>
    </alternativeName>
</protein>
<dbReference type="Gene3D" id="3.40.50.620">
    <property type="entry name" value="HUPs"/>
    <property type="match status" value="2"/>
</dbReference>
<proteinExistence type="inferred from homology"/>
<name>J0WSB8_AURST</name>
<dbReference type="eggNOG" id="KOG2303">
    <property type="taxonomic scope" value="Eukaryota"/>
</dbReference>
<comment type="catalytic activity">
    <reaction evidence="4">
        <text>deamido-NAD(+) + L-glutamine + ATP + H2O = L-glutamate + AMP + diphosphate + NAD(+) + H(+)</text>
        <dbReference type="Rhea" id="RHEA:24384"/>
        <dbReference type="ChEBI" id="CHEBI:15377"/>
        <dbReference type="ChEBI" id="CHEBI:15378"/>
        <dbReference type="ChEBI" id="CHEBI:29985"/>
        <dbReference type="ChEBI" id="CHEBI:30616"/>
        <dbReference type="ChEBI" id="CHEBI:33019"/>
        <dbReference type="ChEBI" id="CHEBI:57540"/>
        <dbReference type="ChEBI" id="CHEBI:58359"/>
        <dbReference type="ChEBI" id="CHEBI:58437"/>
        <dbReference type="ChEBI" id="CHEBI:456215"/>
        <dbReference type="EC" id="6.3.5.1"/>
    </reaction>
</comment>
<evidence type="ECO:0000256" key="4">
    <source>
        <dbReference type="PIRNR" id="PIRNR006630"/>
    </source>
</evidence>
<dbReference type="PANTHER" id="PTHR23090">
    <property type="entry name" value="NH 3 /GLUTAMINE-DEPENDENT NAD + SYNTHETASE"/>
    <property type="match status" value="1"/>
</dbReference>
<dbReference type="PANTHER" id="PTHR23090:SF9">
    <property type="entry name" value="GLUTAMINE-DEPENDENT NAD(+) SYNTHETASE"/>
    <property type="match status" value="1"/>
</dbReference>
<dbReference type="InterPro" id="IPR003694">
    <property type="entry name" value="NAD_synthase"/>
</dbReference>
<dbReference type="OrthoDB" id="2020662at2759"/>
<dbReference type="InterPro" id="IPR014729">
    <property type="entry name" value="Rossmann-like_a/b/a_fold"/>
</dbReference>
<evidence type="ECO:0000256" key="2">
    <source>
        <dbReference type="ARBA" id="ARBA00007145"/>
    </source>
</evidence>
<keyword evidence="4" id="KW-0067">ATP-binding</keyword>
<dbReference type="CDD" id="cd00553">
    <property type="entry name" value="NAD_synthase"/>
    <property type="match status" value="1"/>
</dbReference>
<dbReference type="AlphaFoldDB" id="J0WSB8"/>
<comment type="similarity">
    <text evidence="2 4">In the C-terminal section; belongs to the NAD synthetase family.</text>
</comment>
<keyword evidence="4" id="KW-0547">Nucleotide-binding</keyword>
<dbReference type="CDD" id="cd07570">
    <property type="entry name" value="GAT_Gln-NAD-synth"/>
    <property type="match status" value="1"/>
</dbReference>
<evidence type="ECO:0000256" key="3">
    <source>
        <dbReference type="ARBA" id="ARBA00022598"/>
    </source>
</evidence>
<keyword evidence="7" id="KW-1185">Reference proteome</keyword>
<feature type="domain" description="CN hydrolase" evidence="5">
    <location>
        <begin position="1"/>
        <end position="229"/>
    </location>
</feature>
<organism evidence="6 7">
    <name type="scientific">Auricularia subglabra (strain TFB-10046 / SS5)</name>
    <name type="common">White-rot fungus</name>
    <name type="synonym">Auricularia delicata (strain TFB10046)</name>
    <dbReference type="NCBI Taxonomy" id="717982"/>
    <lineage>
        <taxon>Eukaryota</taxon>
        <taxon>Fungi</taxon>
        <taxon>Dikarya</taxon>
        <taxon>Basidiomycota</taxon>
        <taxon>Agaricomycotina</taxon>
        <taxon>Agaricomycetes</taxon>
        <taxon>Auriculariales</taxon>
        <taxon>Auriculariaceae</taxon>
        <taxon>Auricularia</taxon>
    </lineage>
</organism>
<dbReference type="GO" id="GO:0009435">
    <property type="term" value="P:NAD+ biosynthetic process"/>
    <property type="evidence" value="ECO:0007669"/>
    <property type="project" value="UniProtKB-UniRule"/>
</dbReference>
<dbReference type="GO" id="GO:0005737">
    <property type="term" value="C:cytoplasm"/>
    <property type="evidence" value="ECO:0007669"/>
    <property type="project" value="InterPro"/>
</dbReference>
<dbReference type="GO" id="GO:0003952">
    <property type="term" value="F:NAD+ synthase (glutamine-hydrolyzing) activity"/>
    <property type="evidence" value="ECO:0007669"/>
    <property type="project" value="UniProtKB-UniRule"/>
</dbReference>
<dbReference type="InterPro" id="IPR014445">
    <property type="entry name" value="Gln-dep_NAD_synthase"/>
</dbReference>
<dbReference type="KEGG" id="adl:AURDEDRAFT_140442"/>
<dbReference type="EMBL" id="JH687908">
    <property type="protein sequence ID" value="EJD35033.1"/>
    <property type="molecule type" value="Genomic_DNA"/>
</dbReference>
<accession>J0WSB8</accession>
<evidence type="ECO:0000313" key="6">
    <source>
        <dbReference type="EMBL" id="EJD35033.1"/>
    </source>
</evidence>
<evidence type="ECO:0000259" key="5">
    <source>
        <dbReference type="PROSITE" id="PS50263"/>
    </source>
</evidence>
<sequence>MGHLITVLASSLNQWAMDFDGNYERILASIRIAKERGAALRVGPELEIPPVMHKNVIYNCRIILYGSKILLIRPKMWLANDGNYRELRYFTPWTRHRQWEGLYLPRIIRAEKVPLGDCVISTLDTCIGIELCEELFTPASPRILMGLDGVEIFTNSSGSHHELRKLHTRVELIKEATLKLGGIYLYANQQGCNGDRLYYDGCPMIAVNGQIVISATIDIEDVRAHRFKSSRSMQAAQAERYHRIEVPFALNSGKFDKALEVIAQKEHVRYRTPEEEVALAPACWLWDYLRRSRTQGFFLPLSGGIDSCATVVIVHSMCRLVAAEAAVQGNAQVIADARWMTGEPEGSSYLPTDPHEFARRIFHTSYMGTENSSADTRGRAKELANAIGSYHVDLNIDSVVTAIRNLFTMVTGGKPGFKQPITGTYVQSDEANMGMTYEELSVFGRLRKVEKCGPYTMFTKLLHEWGSSLMPPGNTPQIAEKFKLFYFEYARNRQEMTTITPAYHAESYSPDDDRFDLRPF</sequence>
<keyword evidence="4" id="KW-0520">NAD</keyword>
<dbReference type="FunCoup" id="J0WSB8">
    <property type="interactions" value="55"/>
</dbReference>
<dbReference type="UniPathway" id="UPA00253">
    <property type="reaction ID" value="UER00334"/>
</dbReference>
<evidence type="ECO:0000313" key="7">
    <source>
        <dbReference type="Proteomes" id="UP000006514"/>
    </source>
</evidence>
<dbReference type="InterPro" id="IPR036526">
    <property type="entry name" value="C-N_Hydrolase_sf"/>
</dbReference>